<dbReference type="InterPro" id="IPR016050">
    <property type="entry name" value="Proteasome_bsu_CS"/>
</dbReference>
<feature type="region of interest" description="Disordered" evidence="7">
    <location>
        <begin position="240"/>
        <end position="263"/>
    </location>
</feature>
<reference evidence="9 10" key="1">
    <citation type="journal article" date="2008" name="Nature">
        <title>The genome of the choanoflagellate Monosiga brevicollis and the origin of metazoans.</title>
        <authorList>
            <consortium name="JGI Sequencing"/>
            <person name="King N."/>
            <person name="Westbrook M.J."/>
            <person name="Young S.L."/>
            <person name="Kuo A."/>
            <person name="Abedin M."/>
            <person name="Chapman J."/>
            <person name="Fairclough S."/>
            <person name="Hellsten U."/>
            <person name="Isogai Y."/>
            <person name="Letunic I."/>
            <person name="Marr M."/>
            <person name="Pincus D."/>
            <person name="Putnam N."/>
            <person name="Rokas A."/>
            <person name="Wright K.J."/>
            <person name="Zuzow R."/>
            <person name="Dirks W."/>
            <person name="Good M."/>
            <person name="Goodstein D."/>
            <person name="Lemons D."/>
            <person name="Li W."/>
            <person name="Lyons J.B."/>
            <person name="Morris A."/>
            <person name="Nichols S."/>
            <person name="Richter D.J."/>
            <person name="Salamov A."/>
            <person name="Bork P."/>
            <person name="Lim W.A."/>
            <person name="Manning G."/>
            <person name="Miller W.T."/>
            <person name="McGinnis W."/>
            <person name="Shapiro H."/>
            <person name="Tjian R."/>
            <person name="Grigoriev I.V."/>
            <person name="Rokhsar D."/>
        </authorList>
    </citation>
    <scope>NUCLEOTIDE SEQUENCE [LARGE SCALE GENOMIC DNA]</scope>
    <source>
        <strain evidence="10">MX1 / ATCC 50154</strain>
    </source>
</reference>
<dbReference type="PROSITE" id="PS00854">
    <property type="entry name" value="PROTEASOME_BETA_1"/>
    <property type="match status" value="1"/>
</dbReference>
<organism evidence="9 10">
    <name type="scientific">Monosiga brevicollis</name>
    <name type="common">Choanoflagellate</name>
    <dbReference type="NCBI Taxonomy" id="81824"/>
    <lineage>
        <taxon>Eukaryota</taxon>
        <taxon>Choanoflagellata</taxon>
        <taxon>Craspedida</taxon>
        <taxon>Salpingoecidae</taxon>
        <taxon>Monosiga</taxon>
    </lineage>
</organism>
<dbReference type="Pfam" id="PF00227">
    <property type="entry name" value="Proteasome"/>
    <property type="match status" value="1"/>
</dbReference>
<dbReference type="PROSITE" id="PS00388">
    <property type="entry name" value="PROTEASOME_ALPHA_1"/>
    <property type="match status" value="1"/>
</dbReference>
<evidence type="ECO:0000256" key="3">
    <source>
        <dbReference type="ARBA" id="ARBA00022942"/>
    </source>
</evidence>
<feature type="domain" description="Proteasome alpha-type subunits" evidence="8">
    <location>
        <begin position="5"/>
        <end position="27"/>
    </location>
</feature>
<name>A9V222_MONBE</name>
<comment type="function">
    <text evidence="1">The proteasome is a multicatalytic proteinase complex which is characterized by its ability to cleave peptides with Arg, Phe, Tyr, Leu, and Glu adjacent to the leaving group at neutral or slightly basic pH. The proteasome has an ATP-dependent proteolytic activity.</text>
</comment>
<proteinExistence type="inferred from homology"/>
<dbReference type="Gene3D" id="3.60.20.10">
    <property type="entry name" value="Glutamine Phosphoribosylpyrophosphate, subunit 1, domain 1"/>
    <property type="match status" value="1"/>
</dbReference>
<dbReference type="eggNOG" id="KOG0178">
    <property type="taxonomic scope" value="Eukaryota"/>
</dbReference>
<dbReference type="EMBL" id="CH991554">
    <property type="protein sequence ID" value="EDQ88539.1"/>
    <property type="molecule type" value="Genomic_DNA"/>
</dbReference>
<dbReference type="NCBIfam" id="NF003075">
    <property type="entry name" value="PRK03996.1"/>
    <property type="match status" value="1"/>
</dbReference>
<dbReference type="InParanoid" id="A9V222"/>
<keyword evidence="3 5" id="KW-0647">Proteasome</keyword>
<dbReference type="AlphaFoldDB" id="A9V222"/>
<keyword evidence="10" id="KW-1185">Reference proteome</keyword>
<dbReference type="KEGG" id="mbr:MONBRDRAFT_9090"/>
<accession>A9V222</accession>
<dbReference type="GO" id="GO:0019773">
    <property type="term" value="C:proteasome core complex, alpha-subunit complex"/>
    <property type="evidence" value="ECO:0000318"/>
    <property type="project" value="GO_Central"/>
</dbReference>
<evidence type="ECO:0000256" key="1">
    <source>
        <dbReference type="ARBA" id="ARBA00002000"/>
    </source>
</evidence>
<dbReference type="FunFam" id="3.60.20.10:FF:000031">
    <property type="entry name" value="Proteasome subunit alpha type"/>
    <property type="match status" value="1"/>
</dbReference>
<evidence type="ECO:0000256" key="5">
    <source>
        <dbReference type="PROSITE-ProRule" id="PRU00808"/>
    </source>
</evidence>
<comment type="subcellular location">
    <subcellularLocation>
        <location evidence="6">Cytoplasm</location>
    </subcellularLocation>
    <subcellularLocation>
        <location evidence="6">Nucleus</location>
    </subcellularLocation>
</comment>
<dbReference type="InterPro" id="IPR000426">
    <property type="entry name" value="Proteasome_asu_N"/>
</dbReference>
<dbReference type="InterPro" id="IPR050115">
    <property type="entry name" value="Proteasome_alpha"/>
</dbReference>
<dbReference type="SMART" id="SM00948">
    <property type="entry name" value="Proteasome_A_N"/>
    <property type="match status" value="1"/>
</dbReference>
<comment type="subunit">
    <text evidence="6">The 26S proteasome consists of a 20S proteasome core and two 19S regulatory subunits.</text>
</comment>
<gene>
    <name evidence="9" type="ORF">MONBRDRAFT_9090</name>
</gene>
<dbReference type="OMA" id="YVLNDNM"/>
<comment type="similarity">
    <text evidence="5 6">Belongs to the peptidase T1A family.</text>
</comment>
<dbReference type="GeneID" id="5891936"/>
<evidence type="ECO:0000256" key="4">
    <source>
        <dbReference type="ARBA" id="ARBA00023242"/>
    </source>
</evidence>
<dbReference type="FunCoup" id="A9V222">
    <property type="interactions" value="1380"/>
</dbReference>
<dbReference type="RefSeq" id="XP_001746643.1">
    <property type="nucleotide sequence ID" value="XM_001746591.1"/>
</dbReference>
<dbReference type="CDD" id="cd03752">
    <property type="entry name" value="proteasome_alpha_type_4"/>
    <property type="match status" value="1"/>
</dbReference>
<keyword evidence="2 6" id="KW-0963">Cytoplasm</keyword>
<keyword evidence="4 6" id="KW-0539">Nucleus</keyword>
<sequence length="263" mass="28997">MSHRYDTRTTIFSPEGRLYQVEYAMEAISHAGTCLGILAKDGILLAAEKKHVAKLLDQSSAAEKIYKLDDHVACGVAGITADANILVNSLRQSAQRHLLTFQTPIPIENLVTLVCDTKQAYTQFGGLRPFGTALLFMGWDKHYGFQLYQSDPSGNFGGWKAACIGANSQAAESILKTEYSEDCTLKEALLLAVKVLNKTMDSASLTSDKLEFATLSRQGTETVFSVMKPEAVQELLNEGEAIRKQEEEAEKAKKEARERARKE</sequence>
<evidence type="ECO:0000313" key="10">
    <source>
        <dbReference type="Proteomes" id="UP000001357"/>
    </source>
</evidence>
<dbReference type="GO" id="GO:0005829">
    <property type="term" value="C:cytosol"/>
    <property type="evidence" value="ECO:0000318"/>
    <property type="project" value="GO_Central"/>
</dbReference>
<dbReference type="STRING" id="81824.A9V222"/>
<dbReference type="MEROPS" id="T01.973"/>
<evidence type="ECO:0000256" key="2">
    <source>
        <dbReference type="ARBA" id="ARBA00022490"/>
    </source>
</evidence>
<dbReference type="PANTHER" id="PTHR11599">
    <property type="entry name" value="PROTEASOME SUBUNIT ALPHA/BETA"/>
    <property type="match status" value="1"/>
</dbReference>
<dbReference type="GO" id="GO:0005634">
    <property type="term" value="C:nucleus"/>
    <property type="evidence" value="ECO:0000318"/>
    <property type="project" value="GO_Central"/>
</dbReference>
<dbReference type="InterPro" id="IPR023332">
    <property type="entry name" value="Proteasome_alpha-type"/>
</dbReference>
<evidence type="ECO:0000313" key="9">
    <source>
        <dbReference type="EMBL" id="EDQ88539.1"/>
    </source>
</evidence>
<evidence type="ECO:0000256" key="6">
    <source>
        <dbReference type="RuleBase" id="RU000551"/>
    </source>
</evidence>
<protein>
    <recommendedName>
        <fullName evidence="6">Proteasome subunit alpha type</fullName>
    </recommendedName>
</protein>
<dbReference type="InterPro" id="IPR001353">
    <property type="entry name" value="Proteasome_sua/b"/>
</dbReference>
<evidence type="ECO:0000256" key="7">
    <source>
        <dbReference type="SAM" id="MobiDB-lite"/>
    </source>
</evidence>
<dbReference type="GO" id="GO:0043161">
    <property type="term" value="P:proteasome-mediated ubiquitin-dependent protein catabolic process"/>
    <property type="evidence" value="ECO:0000318"/>
    <property type="project" value="GO_Central"/>
</dbReference>
<evidence type="ECO:0000259" key="8">
    <source>
        <dbReference type="PROSITE" id="PS00388"/>
    </source>
</evidence>
<dbReference type="Proteomes" id="UP000001357">
    <property type="component" value="Unassembled WGS sequence"/>
</dbReference>
<dbReference type="InterPro" id="IPR029055">
    <property type="entry name" value="Ntn_hydrolases_N"/>
</dbReference>
<dbReference type="Pfam" id="PF10584">
    <property type="entry name" value="Proteasome_A_N"/>
    <property type="match status" value="1"/>
</dbReference>
<dbReference type="SUPFAM" id="SSF56235">
    <property type="entry name" value="N-terminal nucleophile aminohydrolases (Ntn hydrolases)"/>
    <property type="match status" value="1"/>
</dbReference>
<dbReference type="PROSITE" id="PS51475">
    <property type="entry name" value="PROTEASOME_ALPHA_2"/>
    <property type="match status" value="1"/>
</dbReference>